<dbReference type="Proteomes" id="UP000239706">
    <property type="component" value="Unassembled WGS sequence"/>
</dbReference>
<name>A0A2T0B674_9CLOT</name>
<keyword evidence="2" id="KW-1185">Reference proteome</keyword>
<comment type="caution">
    <text evidence="1">The sequence shown here is derived from an EMBL/GenBank/DDBJ whole genome shotgun (WGS) entry which is preliminary data.</text>
</comment>
<dbReference type="EMBL" id="PVXO01000027">
    <property type="protein sequence ID" value="PRR79375.1"/>
    <property type="molecule type" value="Genomic_DNA"/>
</dbReference>
<proteinExistence type="predicted"/>
<dbReference type="AlphaFoldDB" id="A0A2T0B674"/>
<organism evidence="1 2">
    <name type="scientific">Clostridium liquoris</name>
    <dbReference type="NCBI Taxonomy" id="1289519"/>
    <lineage>
        <taxon>Bacteria</taxon>
        <taxon>Bacillati</taxon>
        <taxon>Bacillota</taxon>
        <taxon>Clostridia</taxon>
        <taxon>Eubacteriales</taxon>
        <taxon>Clostridiaceae</taxon>
        <taxon>Clostridium</taxon>
    </lineage>
</organism>
<gene>
    <name evidence="1" type="ORF">CLLI_08550</name>
</gene>
<evidence type="ECO:0000313" key="1">
    <source>
        <dbReference type="EMBL" id="PRR79375.1"/>
    </source>
</evidence>
<protein>
    <submittedName>
        <fullName evidence="1">Uncharacterized protein</fullName>
    </submittedName>
</protein>
<sequence length="37" mass="4383">MNKKVFNKRRKKMTVNDMTDGIEKGVKKIVKNIKKSF</sequence>
<evidence type="ECO:0000313" key="2">
    <source>
        <dbReference type="Proteomes" id="UP000239706"/>
    </source>
</evidence>
<reference evidence="1 2" key="1">
    <citation type="submission" date="2018-03" db="EMBL/GenBank/DDBJ databases">
        <title>Genome sequence of Clostridium liquoris DSM 100320.</title>
        <authorList>
            <person name="Poehlein A."/>
            <person name="Daniel R."/>
        </authorList>
    </citation>
    <scope>NUCLEOTIDE SEQUENCE [LARGE SCALE GENOMIC DNA]</scope>
    <source>
        <strain evidence="1 2">DSM 100320</strain>
    </source>
</reference>
<accession>A0A2T0B674</accession>